<protein>
    <submittedName>
        <fullName evidence="1">Uncharacterized protein</fullName>
    </submittedName>
</protein>
<dbReference type="EMBL" id="CAACVG010011167">
    <property type="protein sequence ID" value="VEN57464.1"/>
    <property type="molecule type" value="Genomic_DNA"/>
</dbReference>
<proteinExistence type="predicted"/>
<keyword evidence="2" id="KW-1185">Reference proteome</keyword>
<dbReference type="AlphaFoldDB" id="A0A653DBB0"/>
<dbReference type="Proteomes" id="UP000410492">
    <property type="component" value="Unassembled WGS sequence"/>
</dbReference>
<gene>
    <name evidence="1" type="ORF">CALMAC_LOCUS16085</name>
</gene>
<dbReference type="OrthoDB" id="206201at2759"/>
<evidence type="ECO:0000313" key="2">
    <source>
        <dbReference type="Proteomes" id="UP000410492"/>
    </source>
</evidence>
<name>A0A653DBB0_CALMS</name>
<accession>A0A653DBB0</accession>
<evidence type="ECO:0000313" key="1">
    <source>
        <dbReference type="EMBL" id="VEN57464.1"/>
    </source>
</evidence>
<sequence>MKTAVNIIFLYSCISLTNSIANNLHLMDGTSTAEIINGDVFFEIVEPEELEYTYRLRPAKDFGAPFNSSFHVKNVPLVPILPKFGCKPPDNDADIEGNVALIQRGVLSKQKPL</sequence>
<organism evidence="1 2">
    <name type="scientific">Callosobruchus maculatus</name>
    <name type="common">Southern cowpea weevil</name>
    <name type="synonym">Pulse bruchid</name>
    <dbReference type="NCBI Taxonomy" id="64391"/>
    <lineage>
        <taxon>Eukaryota</taxon>
        <taxon>Metazoa</taxon>
        <taxon>Ecdysozoa</taxon>
        <taxon>Arthropoda</taxon>
        <taxon>Hexapoda</taxon>
        <taxon>Insecta</taxon>
        <taxon>Pterygota</taxon>
        <taxon>Neoptera</taxon>
        <taxon>Endopterygota</taxon>
        <taxon>Coleoptera</taxon>
        <taxon>Polyphaga</taxon>
        <taxon>Cucujiformia</taxon>
        <taxon>Chrysomeloidea</taxon>
        <taxon>Chrysomelidae</taxon>
        <taxon>Bruchinae</taxon>
        <taxon>Bruchini</taxon>
        <taxon>Callosobruchus</taxon>
    </lineage>
</organism>
<reference evidence="1 2" key="1">
    <citation type="submission" date="2019-01" db="EMBL/GenBank/DDBJ databases">
        <authorList>
            <person name="Sayadi A."/>
        </authorList>
    </citation>
    <scope>NUCLEOTIDE SEQUENCE [LARGE SCALE GENOMIC DNA]</scope>
</reference>